<dbReference type="Pfam" id="PF00557">
    <property type="entry name" value="Peptidase_M24"/>
    <property type="match status" value="1"/>
</dbReference>
<dbReference type="InterPro" id="IPR050659">
    <property type="entry name" value="Peptidase_M24B"/>
</dbReference>
<protein>
    <recommendedName>
        <fullName evidence="5">Peptidase M24</fullName>
    </recommendedName>
</protein>
<accession>A0A0N8GFA3</accession>
<evidence type="ECO:0000313" key="4">
    <source>
        <dbReference type="Proteomes" id="UP000048984"/>
    </source>
</evidence>
<evidence type="ECO:0000259" key="1">
    <source>
        <dbReference type="Pfam" id="PF00557"/>
    </source>
</evidence>
<sequence length="391" mass="41683">MTKPIIPAEEFAERRARAVDAARARGLDGLLVASRGGGTLDRYADVLYLTNFYTHFPFIPDFEGNWSARAHTFLVLPVDAAPELLIDVPDDGRIRLADGKVSYSDFVLEDTAEALKRAGLARGRVGLVGGDVLTFTMLNKLKAALPDLTLVPADDVLTKLRSIKSPGEIALLRRASQVGSRMIEAMMAAAEPGASHGDVVAAGLNHLVPAGGILYNSFMASGRGGDPSRLAKSNFPTWGSEKRLEKGDWIRLGISGAVDGYVFDLARAKAVGPVSARQVELFEAAIACIEATLGAIRPGATAHDLGAAGLGKQTALGFKIDGVFSAMGHGIGLGWDDPWLARGVTTPILPNMVLSVERTITQDGYLGDFEESILVTPDGYELITDAPRRFW</sequence>
<dbReference type="STRING" id="665126.ABB55_17380"/>
<dbReference type="Gene3D" id="3.40.350.10">
    <property type="entry name" value="Creatinase/prolidase N-terminal domain"/>
    <property type="match status" value="1"/>
</dbReference>
<dbReference type="Pfam" id="PF01321">
    <property type="entry name" value="Creatinase_N"/>
    <property type="match status" value="1"/>
</dbReference>
<gene>
    <name evidence="3" type="ORF">ABB55_17380</name>
</gene>
<dbReference type="RefSeq" id="WP_054359925.1">
    <property type="nucleotide sequence ID" value="NZ_LJYW01000001.1"/>
</dbReference>
<dbReference type="PANTHER" id="PTHR46112">
    <property type="entry name" value="AMINOPEPTIDASE"/>
    <property type="match status" value="1"/>
</dbReference>
<dbReference type="Gene3D" id="3.90.230.10">
    <property type="entry name" value="Creatinase/methionine aminopeptidase superfamily"/>
    <property type="match status" value="1"/>
</dbReference>
<dbReference type="AlphaFoldDB" id="A0A0N8GFA3"/>
<reference evidence="3 4" key="1">
    <citation type="submission" date="2015-09" db="EMBL/GenBank/DDBJ databases">
        <authorList>
            <consortium name="Swine Surveillance"/>
        </authorList>
    </citation>
    <scope>NUCLEOTIDE SEQUENCE [LARGE SCALE GENOMIC DNA]</scope>
    <source>
        <strain evidence="3 4">16</strain>
    </source>
</reference>
<keyword evidence="4" id="KW-1185">Reference proteome</keyword>
<dbReference type="InterPro" id="IPR036005">
    <property type="entry name" value="Creatinase/aminopeptidase-like"/>
</dbReference>
<feature type="domain" description="Creatinase N-terminal" evidence="2">
    <location>
        <begin position="14"/>
        <end position="163"/>
    </location>
</feature>
<dbReference type="EMBL" id="LJYW01000001">
    <property type="protein sequence ID" value="KPL53761.1"/>
    <property type="molecule type" value="Genomic_DNA"/>
</dbReference>
<evidence type="ECO:0008006" key="5">
    <source>
        <dbReference type="Google" id="ProtNLM"/>
    </source>
</evidence>
<dbReference type="InterPro" id="IPR000994">
    <property type="entry name" value="Pept_M24"/>
</dbReference>
<dbReference type="InterPro" id="IPR000587">
    <property type="entry name" value="Creatinase_N"/>
</dbReference>
<dbReference type="SUPFAM" id="SSF53092">
    <property type="entry name" value="Creatinase/prolidase N-terminal domain"/>
    <property type="match status" value="1"/>
</dbReference>
<proteinExistence type="predicted"/>
<comment type="caution">
    <text evidence="3">The sequence shown here is derived from an EMBL/GenBank/DDBJ whole genome shotgun (WGS) entry which is preliminary data.</text>
</comment>
<feature type="domain" description="Peptidase M24" evidence="1">
    <location>
        <begin position="171"/>
        <end position="376"/>
    </location>
</feature>
<dbReference type="SUPFAM" id="SSF55920">
    <property type="entry name" value="Creatinase/aminopeptidase"/>
    <property type="match status" value="1"/>
</dbReference>
<evidence type="ECO:0000313" key="3">
    <source>
        <dbReference type="EMBL" id="KPL53761.1"/>
    </source>
</evidence>
<organism evidence="3 4">
    <name type="scientific">Prosthecodimorpha hirschii</name>
    <dbReference type="NCBI Taxonomy" id="665126"/>
    <lineage>
        <taxon>Bacteria</taxon>
        <taxon>Pseudomonadati</taxon>
        <taxon>Pseudomonadota</taxon>
        <taxon>Alphaproteobacteria</taxon>
        <taxon>Hyphomicrobiales</taxon>
        <taxon>Ancalomicrobiaceae</taxon>
        <taxon>Prosthecodimorpha</taxon>
    </lineage>
</organism>
<dbReference type="InterPro" id="IPR029149">
    <property type="entry name" value="Creatin/AminoP/Spt16_N"/>
</dbReference>
<evidence type="ECO:0000259" key="2">
    <source>
        <dbReference type="Pfam" id="PF01321"/>
    </source>
</evidence>
<reference evidence="3 4" key="2">
    <citation type="submission" date="2015-10" db="EMBL/GenBank/DDBJ databases">
        <title>Draft Genome Sequence of Prosthecomicrobium hirschii ATCC 27832.</title>
        <authorList>
            <person name="Daniel J."/>
            <person name="Givan S.A."/>
            <person name="Brun Y.V."/>
            <person name="Brown P.J."/>
        </authorList>
    </citation>
    <scope>NUCLEOTIDE SEQUENCE [LARGE SCALE GENOMIC DNA]</scope>
    <source>
        <strain evidence="3 4">16</strain>
    </source>
</reference>
<dbReference type="Proteomes" id="UP000048984">
    <property type="component" value="Unassembled WGS sequence"/>
</dbReference>
<name>A0A0N8GFA3_9HYPH</name>
<dbReference type="PANTHER" id="PTHR46112:SF2">
    <property type="entry name" value="XAA-PRO AMINOPEPTIDASE P-RELATED"/>
    <property type="match status" value="1"/>
</dbReference>
<dbReference type="CDD" id="cd01066">
    <property type="entry name" value="APP_MetAP"/>
    <property type="match status" value="1"/>
</dbReference>